<name>A0A0C2V3Z0_9BACL</name>
<dbReference type="CDD" id="cd02440">
    <property type="entry name" value="AdoMet_MTases"/>
    <property type="match status" value="1"/>
</dbReference>
<evidence type="ECO:0000313" key="4">
    <source>
        <dbReference type="EMBL" id="KIL43757.1"/>
    </source>
</evidence>
<dbReference type="PATRIC" id="fig|220754.4.peg.3289"/>
<evidence type="ECO:0000256" key="2">
    <source>
        <dbReference type="ARBA" id="ARBA00022679"/>
    </source>
</evidence>
<dbReference type="Pfam" id="PF13649">
    <property type="entry name" value="Methyltransf_25"/>
    <property type="match status" value="1"/>
</dbReference>
<dbReference type="Gene3D" id="3.40.50.150">
    <property type="entry name" value="Vaccinia Virus protein VP39"/>
    <property type="match status" value="1"/>
</dbReference>
<dbReference type="EMBL" id="JXRR01000021">
    <property type="protein sequence ID" value="KIL43757.1"/>
    <property type="molecule type" value="Genomic_DNA"/>
</dbReference>
<sequence>MLNQKGFNLWANDYDKTVQVSEEKNEYPFAGYKKILNMIFNEVMKKPQSNVLDIGFGTGVLTGKLYENGHAIDGIDFSSEMIRHAQMKMPDANLMEWDFSKGLPDSLKQKKYDFIISTYALHHLSDREKVGFIHNLLPLLSKTGKILIGDISFKNRQQLEQCKSDNLSHWDHDEFYFAADEITEALTPYGHCEYQSVSHCGGIFVITA</sequence>
<evidence type="ECO:0000313" key="5">
    <source>
        <dbReference type="Proteomes" id="UP000031972"/>
    </source>
</evidence>
<dbReference type="OrthoDB" id="465705at2"/>
<dbReference type="InterPro" id="IPR029063">
    <property type="entry name" value="SAM-dependent_MTases_sf"/>
</dbReference>
<proteinExistence type="predicted"/>
<evidence type="ECO:0000259" key="3">
    <source>
        <dbReference type="Pfam" id="PF13649"/>
    </source>
</evidence>
<dbReference type="InterPro" id="IPR041698">
    <property type="entry name" value="Methyltransf_25"/>
</dbReference>
<dbReference type="GO" id="GO:0008168">
    <property type="term" value="F:methyltransferase activity"/>
    <property type="evidence" value="ECO:0007669"/>
    <property type="project" value="UniProtKB-KW"/>
</dbReference>
<keyword evidence="5" id="KW-1185">Reference proteome</keyword>
<dbReference type="RefSeq" id="WP_041060866.1">
    <property type="nucleotide sequence ID" value="NZ_JXRR01000021.1"/>
</dbReference>
<protein>
    <recommendedName>
        <fullName evidence="3">Methyltransferase domain-containing protein</fullName>
    </recommendedName>
</protein>
<dbReference type="AlphaFoldDB" id="A0A0C2V3Z0"/>
<keyword evidence="2" id="KW-0808">Transferase</keyword>
<accession>A0A0C2V3Z0</accession>
<dbReference type="PANTHER" id="PTHR43861">
    <property type="entry name" value="TRANS-ACONITATE 2-METHYLTRANSFERASE-RELATED"/>
    <property type="match status" value="1"/>
</dbReference>
<dbReference type="Proteomes" id="UP000031972">
    <property type="component" value="Unassembled WGS sequence"/>
</dbReference>
<reference evidence="4 5" key="1">
    <citation type="submission" date="2015-01" db="EMBL/GenBank/DDBJ databases">
        <title>Jeotgalibacillus campisalis genome sequencing.</title>
        <authorList>
            <person name="Goh K.M."/>
            <person name="Chan K.-G."/>
            <person name="Yaakop A.S."/>
            <person name="Ee R."/>
            <person name="Gan H.M."/>
            <person name="Chan C.S."/>
        </authorList>
    </citation>
    <scope>NUCLEOTIDE SEQUENCE [LARGE SCALE GENOMIC DNA]</scope>
    <source>
        <strain evidence="4 5">SF-57</strain>
    </source>
</reference>
<feature type="domain" description="Methyltransferase" evidence="3">
    <location>
        <begin position="51"/>
        <end position="144"/>
    </location>
</feature>
<gene>
    <name evidence="4" type="ORF">KR50_32770</name>
</gene>
<evidence type="ECO:0000256" key="1">
    <source>
        <dbReference type="ARBA" id="ARBA00022603"/>
    </source>
</evidence>
<dbReference type="PANTHER" id="PTHR43861:SF1">
    <property type="entry name" value="TRANS-ACONITATE 2-METHYLTRANSFERASE"/>
    <property type="match status" value="1"/>
</dbReference>
<dbReference type="GO" id="GO:0032259">
    <property type="term" value="P:methylation"/>
    <property type="evidence" value="ECO:0007669"/>
    <property type="project" value="UniProtKB-KW"/>
</dbReference>
<organism evidence="4 5">
    <name type="scientific">Jeotgalibacillus campisalis</name>
    <dbReference type="NCBI Taxonomy" id="220754"/>
    <lineage>
        <taxon>Bacteria</taxon>
        <taxon>Bacillati</taxon>
        <taxon>Bacillota</taxon>
        <taxon>Bacilli</taxon>
        <taxon>Bacillales</taxon>
        <taxon>Caryophanaceae</taxon>
        <taxon>Jeotgalibacillus</taxon>
    </lineage>
</organism>
<comment type="caution">
    <text evidence="4">The sequence shown here is derived from an EMBL/GenBank/DDBJ whole genome shotgun (WGS) entry which is preliminary data.</text>
</comment>
<dbReference type="SUPFAM" id="SSF53335">
    <property type="entry name" value="S-adenosyl-L-methionine-dependent methyltransferases"/>
    <property type="match status" value="1"/>
</dbReference>
<keyword evidence="1" id="KW-0489">Methyltransferase</keyword>